<keyword evidence="2" id="KW-0732">Signal</keyword>
<organism evidence="3 4">
    <name type="scientific">Succinivibrio faecicola</name>
    <dbReference type="NCBI Taxonomy" id="2820300"/>
    <lineage>
        <taxon>Bacteria</taxon>
        <taxon>Pseudomonadati</taxon>
        <taxon>Pseudomonadota</taxon>
        <taxon>Gammaproteobacteria</taxon>
        <taxon>Aeromonadales</taxon>
        <taxon>Succinivibrionaceae</taxon>
        <taxon>Succinivibrio</taxon>
    </lineage>
</organism>
<dbReference type="EMBL" id="JAGFNY010000005">
    <property type="protein sequence ID" value="MBW7569833.1"/>
    <property type="molecule type" value="Genomic_DNA"/>
</dbReference>
<gene>
    <name evidence="3" type="ORF">J5V48_02880</name>
</gene>
<name>A0ABS7DEV6_9GAMM</name>
<feature type="compositionally biased region" description="Basic residues" evidence="1">
    <location>
        <begin position="79"/>
        <end position="91"/>
    </location>
</feature>
<evidence type="ECO:0000313" key="4">
    <source>
        <dbReference type="Proteomes" id="UP000731465"/>
    </source>
</evidence>
<sequence length="91" mass="10371">MKLRNCVIFSLLLGLSSVSSAGESFGFFYQQNNNYGSSVGMNYGYGVGAPHHHHAPPPPPPRHFHEPPPPPHHHDYGYHRGHHKRKFHHHH</sequence>
<feature type="chain" id="PRO_5045285710" evidence="2">
    <location>
        <begin position="22"/>
        <end position="91"/>
    </location>
</feature>
<comment type="caution">
    <text evidence="3">The sequence shown here is derived from an EMBL/GenBank/DDBJ whole genome shotgun (WGS) entry which is preliminary data.</text>
</comment>
<evidence type="ECO:0000256" key="2">
    <source>
        <dbReference type="SAM" id="SignalP"/>
    </source>
</evidence>
<proteinExistence type="predicted"/>
<reference evidence="3 4" key="1">
    <citation type="submission" date="2021-03" db="EMBL/GenBank/DDBJ databases">
        <title>Succinivibrio sp. nov. isolated from feces of cow.</title>
        <authorList>
            <person name="Choi J.-Y."/>
        </authorList>
    </citation>
    <scope>NUCLEOTIDE SEQUENCE [LARGE SCALE GENOMIC DNA]</scope>
    <source>
        <strain evidence="3 4">AGMB01872</strain>
    </source>
</reference>
<evidence type="ECO:0000256" key="1">
    <source>
        <dbReference type="SAM" id="MobiDB-lite"/>
    </source>
</evidence>
<evidence type="ECO:0000313" key="3">
    <source>
        <dbReference type="EMBL" id="MBW7569833.1"/>
    </source>
</evidence>
<dbReference type="RefSeq" id="WP_219936922.1">
    <property type="nucleotide sequence ID" value="NZ_JAGFNY010000005.1"/>
</dbReference>
<dbReference type="Proteomes" id="UP000731465">
    <property type="component" value="Unassembled WGS sequence"/>
</dbReference>
<accession>A0ABS7DEV6</accession>
<keyword evidence="4" id="KW-1185">Reference proteome</keyword>
<protein>
    <submittedName>
        <fullName evidence="3">Uncharacterized protein</fullName>
    </submittedName>
</protein>
<feature type="region of interest" description="Disordered" evidence="1">
    <location>
        <begin position="48"/>
        <end position="91"/>
    </location>
</feature>
<feature type="signal peptide" evidence="2">
    <location>
        <begin position="1"/>
        <end position="21"/>
    </location>
</feature>